<dbReference type="EMBL" id="CAJZBQ010000022">
    <property type="protein sequence ID" value="CAG9319377.1"/>
    <property type="molecule type" value="Genomic_DNA"/>
</dbReference>
<gene>
    <name evidence="1" type="ORF">BSTOLATCC_MIC23585</name>
</gene>
<sequence>MGVCNEGQMSVSVDFTLDSRFFQTTNLRLRVRRDYPMKSICEDLKSFLPLSYTVENYKVLVKFRGKVYGHKDHVTLADLNSANSEKMTALVVPKNKDKISITLSVHCCSDSSTCIQLPKNFTVDCLKTEILKAKSCCARSDCRIIINDTEVTMDDSFPYSKKSQIHIIFQSETHGSCTPSSWKIKKTGLTKEGLCMNPSCAAYKQVVYISKGLGTFDLLMESSSLKEEKCIMCETNLYNTQRFGFINCIYSYIAEDDNKDVLEEEKEAGLEYSQLSLMKVGTWTRFEVKVDKYCN</sequence>
<dbReference type="Proteomes" id="UP001162131">
    <property type="component" value="Unassembled WGS sequence"/>
</dbReference>
<accession>A0AAU9J600</accession>
<comment type="caution">
    <text evidence="1">The sequence shown here is derived from an EMBL/GenBank/DDBJ whole genome shotgun (WGS) entry which is preliminary data.</text>
</comment>
<proteinExistence type="predicted"/>
<organism evidence="1 2">
    <name type="scientific">Blepharisma stoltei</name>
    <dbReference type="NCBI Taxonomy" id="1481888"/>
    <lineage>
        <taxon>Eukaryota</taxon>
        <taxon>Sar</taxon>
        <taxon>Alveolata</taxon>
        <taxon>Ciliophora</taxon>
        <taxon>Postciliodesmatophora</taxon>
        <taxon>Heterotrichea</taxon>
        <taxon>Heterotrichida</taxon>
        <taxon>Blepharismidae</taxon>
        <taxon>Blepharisma</taxon>
    </lineage>
</organism>
<evidence type="ECO:0000313" key="1">
    <source>
        <dbReference type="EMBL" id="CAG9319377.1"/>
    </source>
</evidence>
<name>A0AAU9J600_9CILI</name>
<keyword evidence="2" id="KW-1185">Reference proteome</keyword>
<evidence type="ECO:0000313" key="2">
    <source>
        <dbReference type="Proteomes" id="UP001162131"/>
    </source>
</evidence>
<reference evidence="1" key="1">
    <citation type="submission" date="2021-09" db="EMBL/GenBank/DDBJ databases">
        <authorList>
            <consortium name="AG Swart"/>
            <person name="Singh M."/>
            <person name="Singh A."/>
            <person name="Seah K."/>
            <person name="Emmerich C."/>
        </authorList>
    </citation>
    <scope>NUCLEOTIDE SEQUENCE</scope>
    <source>
        <strain evidence="1">ATCC30299</strain>
    </source>
</reference>
<protein>
    <submittedName>
        <fullName evidence="1">Uncharacterized protein</fullName>
    </submittedName>
</protein>
<dbReference type="AlphaFoldDB" id="A0AAU9J600"/>